<dbReference type="AlphaFoldDB" id="A0A6B3NPG4"/>
<comment type="caution">
    <text evidence="2">The sequence shown here is derived from an EMBL/GenBank/DDBJ whole genome shotgun (WGS) entry which is preliminary data.</text>
</comment>
<accession>A0A6B3NPG4</accession>
<dbReference type="Proteomes" id="UP000482634">
    <property type="component" value="Unassembled WGS sequence"/>
</dbReference>
<sequence length="177" mass="19684">MTSQQISAVGDAHQKPVIQDADYGKAPDQAPEPESASSRSEIPFDVFRKLVESPDDFLGLLAYSLYKRHKIEWIEAHPDDDHEAFKKVACTPQQLGMYRYQAEQMAKSFIDVSLDQLEAEMRSSIMEGEVITKIEELDTALHAKVATLETNVTGKLMRSIGSSGLLSAITCSVAWHQ</sequence>
<keyword evidence="3" id="KW-1185">Reference proteome</keyword>
<gene>
    <name evidence="2" type="ORF">G3436_02160</name>
</gene>
<dbReference type="RefSeq" id="WP_163940806.1">
    <property type="nucleotide sequence ID" value="NZ_JAAHBU010000021.1"/>
</dbReference>
<reference evidence="2 3" key="1">
    <citation type="submission" date="2020-02" db="EMBL/GenBank/DDBJ databases">
        <title>Broccoli isolated Pseudomonas sp.</title>
        <authorList>
            <person name="Fujikawa T."/>
            <person name="Sawada H."/>
        </authorList>
    </citation>
    <scope>NUCLEOTIDE SEQUENCE [LARGE SCALE GENOMIC DNA]</scope>
    <source>
        <strain evidence="2 3">MAFF212427</strain>
    </source>
</reference>
<dbReference type="EMBL" id="JAAHBU010000021">
    <property type="protein sequence ID" value="NER62921.1"/>
    <property type="molecule type" value="Genomic_DNA"/>
</dbReference>
<protein>
    <submittedName>
        <fullName evidence="2">Uncharacterized protein</fullName>
    </submittedName>
</protein>
<proteinExistence type="predicted"/>
<name>A0A6B3NPG4_9PSED</name>
<organism evidence="2 3">
    <name type="scientific">Pseudomonas brassicae</name>
    <dbReference type="NCBI Taxonomy" id="2708063"/>
    <lineage>
        <taxon>Bacteria</taxon>
        <taxon>Pseudomonadati</taxon>
        <taxon>Pseudomonadota</taxon>
        <taxon>Gammaproteobacteria</taxon>
        <taxon>Pseudomonadales</taxon>
        <taxon>Pseudomonadaceae</taxon>
        <taxon>Pseudomonas</taxon>
    </lineage>
</organism>
<feature type="region of interest" description="Disordered" evidence="1">
    <location>
        <begin position="1"/>
        <end position="39"/>
    </location>
</feature>
<evidence type="ECO:0000256" key="1">
    <source>
        <dbReference type="SAM" id="MobiDB-lite"/>
    </source>
</evidence>
<evidence type="ECO:0000313" key="2">
    <source>
        <dbReference type="EMBL" id="NER62921.1"/>
    </source>
</evidence>
<evidence type="ECO:0000313" key="3">
    <source>
        <dbReference type="Proteomes" id="UP000482634"/>
    </source>
</evidence>